<dbReference type="AlphaFoldDB" id="A0A819XML9"/>
<proteinExistence type="predicted"/>
<name>A0A819XML9_9BILA</name>
<evidence type="ECO:0000313" key="1">
    <source>
        <dbReference type="EMBL" id="CAF4143228.1"/>
    </source>
</evidence>
<evidence type="ECO:0000313" key="2">
    <source>
        <dbReference type="Proteomes" id="UP000663868"/>
    </source>
</evidence>
<dbReference type="Proteomes" id="UP000663868">
    <property type="component" value="Unassembled WGS sequence"/>
</dbReference>
<accession>A0A819XML9</accession>
<organism evidence="1 2">
    <name type="scientific">Adineta steineri</name>
    <dbReference type="NCBI Taxonomy" id="433720"/>
    <lineage>
        <taxon>Eukaryota</taxon>
        <taxon>Metazoa</taxon>
        <taxon>Spiralia</taxon>
        <taxon>Gnathifera</taxon>
        <taxon>Rotifera</taxon>
        <taxon>Eurotatoria</taxon>
        <taxon>Bdelloidea</taxon>
        <taxon>Adinetida</taxon>
        <taxon>Adinetidae</taxon>
        <taxon>Adineta</taxon>
    </lineage>
</organism>
<dbReference type="EMBL" id="CAJOBB010005868">
    <property type="protein sequence ID" value="CAF4143228.1"/>
    <property type="molecule type" value="Genomic_DNA"/>
</dbReference>
<protein>
    <submittedName>
        <fullName evidence="1">Uncharacterized protein</fullName>
    </submittedName>
</protein>
<sequence length="144" mass="16553">MHYNLQENVVEQKMITNDFESTMYMPVLKLIVGFRLLNRSLLFKTARAAHCLVTKSKQPTMNENSKIISKADLTTDSLDLETIPNLSSKTDPHRILSRIVVFIYEDVIFHELFPAIMTCILANQLDDRPDADNDWALHDYASSH</sequence>
<reference evidence="1" key="1">
    <citation type="submission" date="2021-02" db="EMBL/GenBank/DDBJ databases">
        <authorList>
            <person name="Nowell W R."/>
        </authorList>
    </citation>
    <scope>NUCLEOTIDE SEQUENCE</scope>
</reference>
<gene>
    <name evidence="1" type="ORF">KXQ929_LOCUS36826</name>
</gene>
<comment type="caution">
    <text evidence="1">The sequence shown here is derived from an EMBL/GenBank/DDBJ whole genome shotgun (WGS) entry which is preliminary data.</text>
</comment>